<feature type="region of interest" description="Disordered" evidence="1">
    <location>
        <begin position="192"/>
        <end position="217"/>
    </location>
</feature>
<sequence length="261" mass="28723">MYGWEVSGYLPTPLLLMVVYWVTTVKLKKAACSLCDMDLQQIELVRCRLQEIQGCTILSQGGYTCTRDWYVAFAASNFLCFKLNETGLFDGNYAMNRGYLATFTKALDGGMTPLKAPLQQRGHSATGLIAMNFRLGSNLKVPLPTSTYCVRTPCNPEDPTCHCIKWNASKPSLRPDKHQSCLVFTVGESPGSSFGNFRTSPTQHGPRESGGPAAGGKWNRATQVLCRCRCRGKRDPPTDMANSRTTRPFSSGDDTCECTMG</sequence>
<accession>F8MC72</accession>
<dbReference type="RefSeq" id="XP_009848330.1">
    <property type="nucleotide sequence ID" value="XM_009850028.1"/>
</dbReference>
<proteinExistence type="predicted"/>
<feature type="region of interest" description="Disordered" evidence="1">
    <location>
        <begin position="235"/>
        <end position="261"/>
    </location>
</feature>
<organism evidence="2 3">
    <name type="scientific">Neurospora tetrasperma (strain FGSC 2508 / ATCC MYA-4615 / P0657)</name>
    <dbReference type="NCBI Taxonomy" id="510951"/>
    <lineage>
        <taxon>Eukaryota</taxon>
        <taxon>Fungi</taxon>
        <taxon>Dikarya</taxon>
        <taxon>Ascomycota</taxon>
        <taxon>Pezizomycotina</taxon>
        <taxon>Sordariomycetes</taxon>
        <taxon>Sordariomycetidae</taxon>
        <taxon>Sordariales</taxon>
        <taxon>Sordariaceae</taxon>
        <taxon>Neurospora</taxon>
    </lineage>
</organism>
<feature type="compositionally biased region" description="Polar residues" evidence="1">
    <location>
        <begin position="192"/>
        <end position="203"/>
    </location>
</feature>
<evidence type="ECO:0000313" key="2">
    <source>
        <dbReference type="EMBL" id="EGO61227.1"/>
    </source>
</evidence>
<evidence type="ECO:0000313" key="3">
    <source>
        <dbReference type="Proteomes" id="UP000008065"/>
    </source>
</evidence>
<feature type="compositionally biased region" description="Polar residues" evidence="1">
    <location>
        <begin position="240"/>
        <end position="253"/>
    </location>
</feature>
<dbReference type="GeneID" id="20822353"/>
<dbReference type="Proteomes" id="UP000008065">
    <property type="component" value="Unassembled WGS sequence"/>
</dbReference>
<protein>
    <submittedName>
        <fullName evidence="2">Uncharacterized protein</fullName>
    </submittedName>
</protein>
<name>F8MC72_NEUT8</name>
<dbReference type="HOGENOM" id="CLU_1065937_0_0_1"/>
<keyword evidence="3" id="KW-1185">Reference proteome</keyword>
<dbReference type="KEGG" id="nte:NEUTE1DRAFT107752"/>
<evidence type="ECO:0000256" key="1">
    <source>
        <dbReference type="SAM" id="MobiDB-lite"/>
    </source>
</evidence>
<dbReference type="AlphaFoldDB" id="F8MC72"/>
<dbReference type="EMBL" id="GL891302">
    <property type="protein sequence ID" value="EGO61227.1"/>
    <property type="molecule type" value="Genomic_DNA"/>
</dbReference>
<gene>
    <name evidence="2" type="ORF">NEUTE1DRAFT_107752</name>
</gene>
<dbReference type="VEuPathDB" id="FungiDB:NEUTE1DRAFT_107752"/>
<reference evidence="3" key="1">
    <citation type="journal article" date="2011" name="Genetics">
        <title>Massive changes in genome architecture accompany the transition to self-fertility in the filamentous fungus Neurospora tetrasperma.</title>
        <authorList>
            <person name="Ellison C.E."/>
            <person name="Stajich J.E."/>
            <person name="Jacobson D.J."/>
            <person name="Natvig D.O."/>
            <person name="Lapidus A."/>
            <person name="Foster B."/>
            <person name="Aerts A."/>
            <person name="Riley R."/>
            <person name="Lindquist E.A."/>
            <person name="Grigoriev I.V."/>
            <person name="Taylor J.W."/>
        </authorList>
    </citation>
    <scope>NUCLEOTIDE SEQUENCE [LARGE SCALE GENOMIC DNA]</scope>
    <source>
        <strain evidence="3">FGSC 2508 / P0657</strain>
    </source>
</reference>